<dbReference type="RefSeq" id="WP_227310761.1">
    <property type="nucleotide sequence ID" value="NZ_JAESVA010000021.1"/>
</dbReference>
<dbReference type="EMBL" id="JAESVA010000021">
    <property type="protein sequence ID" value="MCB8884019.1"/>
    <property type="molecule type" value="Genomic_DNA"/>
</dbReference>
<protein>
    <submittedName>
        <fullName evidence="1">Uncharacterized protein</fullName>
    </submittedName>
</protein>
<keyword evidence="2" id="KW-1185">Reference proteome</keyword>
<dbReference type="AlphaFoldDB" id="A0A963Z7N9"/>
<name>A0A963Z7N9_9PROT</name>
<accession>A0A963Z7N9</accession>
<dbReference type="Proteomes" id="UP000721844">
    <property type="component" value="Unassembled WGS sequence"/>
</dbReference>
<evidence type="ECO:0000313" key="1">
    <source>
        <dbReference type="EMBL" id="MCB8884019.1"/>
    </source>
</evidence>
<organism evidence="1 2">
    <name type="scientific">Acidisoma cellulosilyticum</name>
    <dbReference type="NCBI Taxonomy" id="2802395"/>
    <lineage>
        <taxon>Bacteria</taxon>
        <taxon>Pseudomonadati</taxon>
        <taxon>Pseudomonadota</taxon>
        <taxon>Alphaproteobacteria</taxon>
        <taxon>Acetobacterales</taxon>
        <taxon>Acidocellaceae</taxon>
        <taxon>Acidisoma</taxon>
    </lineage>
</organism>
<evidence type="ECO:0000313" key="2">
    <source>
        <dbReference type="Proteomes" id="UP000721844"/>
    </source>
</evidence>
<comment type="caution">
    <text evidence="1">The sequence shown here is derived from an EMBL/GenBank/DDBJ whole genome shotgun (WGS) entry which is preliminary data.</text>
</comment>
<sequence>MTKAPIVVVEAEFSLDEIAAALKLLPGDVLSKFRDPRITSWFAEIWGERLFGYKKHTSSNHPGSDGAMSLGDIGRFDISVRCFNTNGIKFQKSKFIGSGRRATPDDLLESLESVECYVVVDLRQFPLLRFYPIDSKLLLRLVRQGKLTASGITSKRFDAWIAESFFTTTHRISLGQETGALG</sequence>
<gene>
    <name evidence="1" type="ORF">ACELLULO517_27535</name>
</gene>
<reference evidence="1 2" key="1">
    <citation type="journal article" date="2021" name="Microorganisms">
        <title>Acidisoma silvae sp. nov. and Acidisomacellulosilytica sp. nov., Two Acidophilic Bacteria Isolated from Decaying Wood, Hydrolyzing Cellulose and Producing Poly-3-hydroxybutyrate.</title>
        <authorList>
            <person name="Mieszkin S."/>
            <person name="Pouder E."/>
            <person name="Uroz S."/>
            <person name="Simon-Colin C."/>
            <person name="Alain K."/>
        </authorList>
    </citation>
    <scope>NUCLEOTIDE SEQUENCE [LARGE SCALE GENOMIC DNA]</scope>
    <source>
        <strain evidence="1 2">HW T5.17</strain>
    </source>
</reference>
<proteinExistence type="predicted"/>